<name>A0A1S7LEE9_MAGMO</name>
<feature type="domain" description="PAC" evidence="18">
    <location>
        <begin position="383"/>
        <end position="435"/>
    </location>
</feature>
<dbReference type="InterPro" id="IPR005467">
    <property type="entry name" value="His_kinase_dom"/>
</dbReference>
<comment type="subcellular location">
    <subcellularLocation>
        <location evidence="2">Membrane</location>
    </subcellularLocation>
</comment>
<dbReference type="Pfam" id="PF08447">
    <property type="entry name" value="PAS_3"/>
    <property type="match status" value="2"/>
</dbReference>
<evidence type="ECO:0000256" key="5">
    <source>
        <dbReference type="ARBA" id="ARBA00022679"/>
    </source>
</evidence>
<evidence type="ECO:0000259" key="17">
    <source>
        <dbReference type="PROSITE" id="PS50112"/>
    </source>
</evidence>
<dbReference type="InterPro" id="IPR035965">
    <property type="entry name" value="PAS-like_dom_sf"/>
</dbReference>
<dbReference type="CDD" id="cd00082">
    <property type="entry name" value="HisKA"/>
    <property type="match status" value="1"/>
</dbReference>
<dbReference type="Gene3D" id="3.40.50.2300">
    <property type="match status" value="1"/>
</dbReference>
<evidence type="ECO:0000256" key="7">
    <source>
        <dbReference type="ARBA" id="ARBA00022741"/>
    </source>
</evidence>
<dbReference type="SUPFAM" id="SSF55874">
    <property type="entry name" value="ATPase domain of HSP90 chaperone/DNA topoisomerase II/histidine kinase"/>
    <property type="match status" value="1"/>
</dbReference>
<dbReference type="SMART" id="SM00091">
    <property type="entry name" value="PAS"/>
    <property type="match status" value="3"/>
</dbReference>
<dbReference type="InterPro" id="IPR003594">
    <property type="entry name" value="HATPase_dom"/>
</dbReference>
<keyword evidence="8 19" id="KW-0418">Kinase</keyword>
<evidence type="ECO:0000256" key="1">
    <source>
        <dbReference type="ARBA" id="ARBA00000085"/>
    </source>
</evidence>
<feature type="domain" description="Histidine kinase" evidence="15">
    <location>
        <begin position="581"/>
        <end position="798"/>
    </location>
</feature>
<dbReference type="PROSITE" id="PS50109">
    <property type="entry name" value="HIS_KIN"/>
    <property type="match status" value="1"/>
</dbReference>
<comment type="catalytic activity">
    <reaction evidence="1">
        <text>ATP + protein L-histidine = ADP + protein N-phospho-L-histidine.</text>
        <dbReference type="EC" id="2.7.13.3"/>
    </reaction>
</comment>
<dbReference type="SUPFAM" id="SSF52172">
    <property type="entry name" value="CheY-like"/>
    <property type="match status" value="1"/>
</dbReference>
<dbReference type="Gene3D" id="3.30.565.10">
    <property type="entry name" value="Histidine kinase-like ATPase, C-terminal domain"/>
    <property type="match status" value="1"/>
</dbReference>
<dbReference type="AlphaFoldDB" id="A0A1S7LEE9"/>
<proteinExistence type="predicted"/>
<dbReference type="EMBL" id="LO017727">
    <property type="protein sequence ID" value="CRH05330.1"/>
    <property type="molecule type" value="Genomic_DNA"/>
</dbReference>
<reference evidence="19" key="1">
    <citation type="submission" date="2015-04" db="EMBL/GenBank/DDBJ databases">
        <authorList>
            <person name="Syromyatnikov M.Y."/>
            <person name="Popov V.N."/>
        </authorList>
    </citation>
    <scope>NUCLEOTIDE SEQUENCE</scope>
    <source>
        <strain evidence="19">MO-1</strain>
    </source>
</reference>
<dbReference type="Gene3D" id="3.30.450.20">
    <property type="entry name" value="PAS domain"/>
    <property type="match status" value="3"/>
</dbReference>
<keyword evidence="7" id="KW-0547">Nucleotide-binding</keyword>
<dbReference type="InterPro" id="IPR013655">
    <property type="entry name" value="PAS_fold_3"/>
</dbReference>
<evidence type="ECO:0000259" key="16">
    <source>
        <dbReference type="PROSITE" id="PS50110"/>
    </source>
</evidence>
<dbReference type="Pfam" id="PF00072">
    <property type="entry name" value="Response_reg"/>
    <property type="match status" value="1"/>
</dbReference>
<dbReference type="EC" id="2.7.13.3" evidence="3"/>
<keyword evidence="9" id="KW-0067">ATP-binding</keyword>
<dbReference type="SUPFAM" id="SSF47384">
    <property type="entry name" value="Homodimeric domain of signal transducing histidine kinase"/>
    <property type="match status" value="1"/>
</dbReference>
<organism evidence="19">
    <name type="scientific">Magnetococcus massalia (strain MO-1)</name>
    <dbReference type="NCBI Taxonomy" id="451514"/>
    <lineage>
        <taxon>Bacteria</taxon>
        <taxon>Pseudomonadati</taxon>
        <taxon>Pseudomonadota</taxon>
        <taxon>Magnetococcia</taxon>
        <taxon>Magnetococcales</taxon>
        <taxon>Magnetococcaceae</taxon>
        <taxon>Magnetococcus</taxon>
    </lineage>
</organism>
<dbReference type="InterPro" id="IPR036097">
    <property type="entry name" value="HisK_dim/P_sf"/>
</dbReference>
<keyword evidence="10 14" id="KW-1133">Transmembrane helix</keyword>
<dbReference type="InterPro" id="IPR001789">
    <property type="entry name" value="Sig_transdc_resp-reg_receiver"/>
</dbReference>
<dbReference type="InterPro" id="IPR000014">
    <property type="entry name" value="PAS"/>
</dbReference>
<sequence length="955" mass="108151">MLLALGLIVLLISLPLLLSVHEYAQERQERYRAQIHYALNHMAEQLRAKKTQQQDIEERLKQQLQSYFQLQSGVIQWQILRPDGSHLIQHPRSLPRKGLSHYSQQLNLGSSALYTVQLHYDASHHAELSFAPQMKLMAMATVSTLLLTLLLWLVARRLVHKTIKSEIDRREQAEVAFRHSEEKYRNLFANIGSGVAVYQAVEEGEDFVFVDMNKAGERYSQVHAKDLLGRKVTDCFPGIREMGLLETFKEVWRTGEPKHHPLRLYHDNRVQQWVENYVFKLDSGEVVAVYDDVSDIKRAQEELRKSEERFAYAMQGANDGLWDWDILNQSLYYSPRWKSMLGYSEDELANDYESWSKNVHPEDVQRAEASIQHVLQHKEEGDYQCEFRMRHKAGHYIDILSRGFLIRDEAGNPSRMVGTHIDLTSRKEIERALADYSQRLELATRAGGIGVWEWDVVSGELHWDERQFEIYGISREEFTHEISAWKRAVHPEDLAAAEAHVKRALAGEEIFERMFRILWPDGSERTIKAAAVVVRDESAKPMRMIGVNWDITVEKEQEKQLLGAIREAEKANMAKTEFLAHMSHDIRTPLNAVMGMGELLAESPLNDEQHDQLKVLRRSSGLLLNLINDVLDISKIEAGQLVLERAAFSLQSLIQDSVEVVQLAAETKGLATVVRLDSELPDNVIGDAQRLTQILYNLLSNAVKFTQQGQITLEVIPAGDARITFNLQDTGIGVDKSHLDKIFEPFNQVRGRGNQHTTGTGLGLAICRNLVEIMGGEISATSLLDQGSTFTFTIPLPAVQSTHTQGADADSTSSVSITEKQRDLEVAKVSARRLLLVDDSEDNRTLIKAFLKGTAHEAIYAENGEEALALAKQGGFDLILMDIQMPVMDGHEATRQIRRWECEKGVSSTPIVALTANATKEDRDKALQAGCAGHLTKPIRKRRLLEAIIEHTLEK</sequence>
<dbReference type="Gene3D" id="2.10.70.100">
    <property type="match status" value="1"/>
</dbReference>
<dbReference type="PRINTS" id="PR00344">
    <property type="entry name" value="BCTRLSENSOR"/>
</dbReference>
<evidence type="ECO:0000256" key="2">
    <source>
        <dbReference type="ARBA" id="ARBA00004370"/>
    </source>
</evidence>
<keyword evidence="5 19" id="KW-0808">Transferase</keyword>
<dbReference type="InterPro" id="IPR003661">
    <property type="entry name" value="HisK_dim/P_dom"/>
</dbReference>
<dbReference type="FunFam" id="3.30.565.10:FF:000010">
    <property type="entry name" value="Sensor histidine kinase RcsC"/>
    <property type="match status" value="1"/>
</dbReference>
<feature type="domain" description="PAS" evidence="17">
    <location>
        <begin position="306"/>
        <end position="378"/>
    </location>
</feature>
<dbReference type="SUPFAM" id="SSF55785">
    <property type="entry name" value="PYP-like sensor domain (PAS domain)"/>
    <property type="match status" value="3"/>
</dbReference>
<dbReference type="PROSITE" id="PS50112">
    <property type="entry name" value="PAS"/>
    <property type="match status" value="2"/>
</dbReference>
<evidence type="ECO:0000256" key="6">
    <source>
        <dbReference type="ARBA" id="ARBA00022692"/>
    </source>
</evidence>
<dbReference type="NCBIfam" id="TIGR00229">
    <property type="entry name" value="sensory_box"/>
    <property type="match status" value="2"/>
</dbReference>
<evidence type="ECO:0000256" key="4">
    <source>
        <dbReference type="ARBA" id="ARBA00022553"/>
    </source>
</evidence>
<dbReference type="SMART" id="SM00448">
    <property type="entry name" value="REC"/>
    <property type="match status" value="1"/>
</dbReference>
<dbReference type="PANTHER" id="PTHR45339">
    <property type="entry name" value="HYBRID SIGNAL TRANSDUCTION HISTIDINE KINASE J"/>
    <property type="match status" value="1"/>
</dbReference>
<evidence type="ECO:0000256" key="8">
    <source>
        <dbReference type="ARBA" id="ARBA00022777"/>
    </source>
</evidence>
<dbReference type="Pfam" id="PF08448">
    <property type="entry name" value="PAS_4"/>
    <property type="match status" value="1"/>
</dbReference>
<dbReference type="InterPro" id="IPR011006">
    <property type="entry name" value="CheY-like_superfamily"/>
</dbReference>
<gene>
    <name evidence="19" type="ORF">MAGMO_1136</name>
</gene>
<dbReference type="CDD" id="cd16922">
    <property type="entry name" value="HATPase_EvgS-ArcB-TorS-like"/>
    <property type="match status" value="1"/>
</dbReference>
<evidence type="ECO:0000256" key="12">
    <source>
        <dbReference type="ARBA" id="ARBA00023136"/>
    </source>
</evidence>
<dbReference type="InterPro" id="IPR001610">
    <property type="entry name" value="PAC"/>
</dbReference>
<dbReference type="SMART" id="SM00388">
    <property type="entry name" value="HisKA"/>
    <property type="match status" value="1"/>
</dbReference>
<dbReference type="GO" id="GO:0000155">
    <property type="term" value="F:phosphorelay sensor kinase activity"/>
    <property type="evidence" value="ECO:0007669"/>
    <property type="project" value="InterPro"/>
</dbReference>
<keyword evidence="6 14" id="KW-0812">Transmembrane</keyword>
<keyword evidence="4 13" id="KW-0597">Phosphoprotein</keyword>
<keyword evidence="12 14" id="KW-0472">Membrane</keyword>
<dbReference type="PROSITE" id="PS50113">
    <property type="entry name" value="PAC"/>
    <property type="match status" value="2"/>
</dbReference>
<dbReference type="SMART" id="SM00086">
    <property type="entry name" value="PAC"/>
    <property type="match status" value="2"/>
</dbReference>
<keyword evidence="11" id="KW-0902">Two-component regulatory system</keyword>
<evidence type="ECO:0000313" key="19">
    <source>
        <dbReference type="EMBL" id="CRH05330.1"/>
    </source>
</evidence>
<evidence type="ECO:0000256" key="11">
    <source>
        <dbReference type="ARBA" id="ARBA00023012"/>
    </source>
</evidence>
<dbReference type="CDD" id="cd17546">
    <property type="entry name" value="REC_hyHK_CKI1_RcsC-like"/>
    <property type="match status" value="1"/>
</dbReference>
<dbReference type="PANTHER" id="PTHR45339:SF1">
    <property type="entry name" value="HYBRID SIGNAL TRANSDUCTION HISTIDINE KINASE J"/>
    <property type="match status" value="1"/>
</dbReference>
<dbReference type="Gene3D" id="1.10.287.130">
    <property type="match status" value="1"/>
</dbReference>
<feature type="domain" description="Response regulatory" evidence="16">
    <location>
        <begin position="833"/>
        <end position="952"/>
    </location>
</feature>
<dbReference type="Pfam" id="PF02518">
    <property type="entry name" value="HATPase_c"/>
    <property type="match status" value="1"/>
</dbReference>
<feature type="domain" description="PAC" evidence="18">
    <location>
        <begin position="511"/>
        <end position="563"/>
    </location>
</feature>
<dbReference type="Pfam" id="PF00512">
    <property type="entry name" value="HisKA"/>
    <property type="match status" value="1"/>
</dbReference>
<evidence type="ECO:0000256" key="9">
    <source>
        <dbReference type="ARBA" id="ARBA00022840"/>
    </source>
</evidence>
<feature type="transmembrane region" description="Helical" evidence="14">
    <location>
        <begin position="136"/>
        <end position="155"/>
    </location>
</feature>
<evidence type="ECO:0000256" key="3">
    <source>
        <dbReference type="ARBA" id="ARBA00012438"/>
    </source>
</evidence>
<dbReference type="InterPro" id="IPR013656">
    <property type="entry name" value="PAS_4"/>
</dbReference>
<dbReference type="InterPro" id="IPR004358">
    <property type="entry name" value="Sig_transdc_His_kin-like_C"/>
</dbReference>
<evidence type="ECO:0000259" key="18">
    <source>
        <dbReference type="PROSITE" id="PS50113"/>
    </source>
</evidence>
<dbReference type="CDD" id="cd00130">
    <property type="entry name" value="PAS"/>
    <property type="match status" value="2"/>
</dbReference>
<accession>A0A1S7LEE9</accession>
<feature type="modified residue" description="4-aspartylphosphate" evidence="13">
    <location>
        <position position="882"/>
    </location>
</feature>
<dbReference type="GO" id="GO:0016020">
    <property type="term" value="C:membrane"/>
    <property type="evidence" value="ECO:0007669"/>
    <property type="project" value="UniProtKB-SubCell"/>
</dbReference>
<feature type="domain" description="PAS" evidence="17">
    <location>
        <begin position="461"/>
        <end position="508"/>
    </location>
</feature>
<dbReference type="GO" id="GO:0005524">
    <property type="term" value="F:ATP binding"/>
    <property type="evidence" value="ECO:0007669"/>
    <property type="project" value="UniProtKB-KW"/>
</dbReference>
<evidence type="ECO:0000259" key="15">
    <source>
        <dbReference type="PROSITE" id="PS50109"/>
    </source>
</evidence>
<evidence type="ECO:0000256" key="14">
    <source>
        <dbReference type="SAM" id="Phobius"/>
    </source>
</evidence>
<dbReference type="PROSITE" id="PS50110">
    <property type="entry name" value="RESPONSE_REGULATORY"/>
    <property type="match status" value="1"/>
</dbReference>
<evidence type="ECO:0000256" key="13">
    <source>
        <dbReference type="PROSITE-ProRule" id="PRU00169"/>
    </source>
</evidence>
<protein>
    <recommendedName>
        <fullName evidence="3">histidine kinase</fullName>
        <ecNumber evidence="3">2.7.13.3</ecNumber>
    </recommendedName>
</protein>
<dbReference type="InterPro" id="IPR000700">
    <property type="entry name" value="PAS-assoc_C"/>
</dbReference>
<dbReference type="FunFam" id="1.10.287.130:FF:000004">
    <property type="entry name" value="Ethylene receptor 1"/>
    <property type="match status" value="1"/>
</dbReference>
<dbReference type="SMART" id="SM00387">
    <property type="entry name" value="HATPase_c"/>
    <property type="match status" value="1"/>
</dbReference>
<evidence type="ECO:0000256" key="10">
    <source>
        <dbReference type="ARBA" id="ARBA00022989"/>
    </source>
</evidence>
<dbReference type="InterPro" id="IPR036890">
    <property type="entry name" value="HATPase_C_sf"/>
</dbReference>